<keyword evidence="5" id="KW-0602">Photosynthesis</keyword>
<feature type="binding site" evidence="7">
    <location>
        <position position="185"/>
    </location>
    <ligand>
        <name>chlorophyll b</name>
        <dbReference type="ChEBI" id="CHEBI:61721"/>
        <label>2</label>
    </ligand>
</feature>
<organism evidence="9">
    <name type="scientific">Aureoumbra lagunensis</name>
    <dbReference type="NCBI Taxonomy" id="44058"/>
    <lineage>
        <taxon>Eukaryota</taxon>
        <taxon>Sar</taxon>
        <taxon>Stramenopiles</taxon>
        <taxon>Ochrophyta</taxon>
        <taxon>Pelagophyceae</taxon>
        <taxon>Pelagomonadales</taxon>
        <taxon>Aureoumbra</taxon>
    </lineage>
</organism>
<feature type="binding site" evidence="7">
    <location>
        <position position="181"/>
    </location>
    <ligand>
        <name>chlorophyll a</name>
        <dbReference type="ChEBI" id="CHEBI:58416"/>
        <label>1</label>
    </ligand>
</feature>
<proteinExistence type="inferred from homology"/>
<dbReference type="GO" id="GO:0009765">
    <property type="term" value="P:photosynthesis, light harvesting"/>
    <property type="evidence" value="ECO:0007669"/>
    <property type="project" value="InterPro"/>
</dbReference>
<dbReference type="Pfam" id="PF00504">
    <property type="entry name" value="Chloroa_b-bind"/>
    <property type="match status" value="1"/>
</dbReference>
<evidence type="ECO:0000256" key="8">
    <source>
        <dbReference type="SAM" id="Phobius"/>
    </source>
</evidence>
<keyword evidence="7" id="KW-0157">Chromophore</keyword>
<feature type="binding site" evidence="7">
    <location>
        <position position="187"/>
    </location>
    <ligand>
        <name>chlorophyll a</name>
        <dbReference type="ChEBI" id="CHEBI:58416"/>
        <label>1</label>
    </ligand>
</feature>
<keyword evidence="8" id="KW-0472">Membrane</keyword>
<feature type="binding site" description="axial binding residue" evidence="7">
    <location>
        <position position="77"/>
    </location>
    <ligand>
        <name>chlorophyll b</name>
        <dbReference type="ChEBI" id="CHEBI:61721"/>
        <label>1</label>
    </ligand>
    <ligandPart>
        <name>Mg</name>
        <dbReference type="ChEBI" id="CHEBI:25107"/>
    </ligandPart>
</feature>
<feature type="binding site" evidence="7">
    <location>
        <position position="150"/>
    </location>
    <ligand>
        <name>chlorophyll a</name>
        <dbReference type="ChEBI" id="CHEBI:58416"/>
        <label>3</label>
    </ligand>
</feature>
<gene>
    <name evidence="9" type="ORF">ALAG00032_LOCUS14690</name>
</gene>
<name>A0A7S3NPM3_9STRA</name>
<sequence length="211" mass="22172">MLSKLVITLYATFAGVALGFVSPNVGLGSTQLKAIDALETMEGATMPMGVWDPLGLTDLGTEKTLAWFRAAEIKHSRVAMFAFVGWLVGEAGITFPGDIATGVPFSSLGKGLDAWANVPDAGKLQILAFLGMIEISTETQKPHYLCGGKLGYIPVGNLGSLWLPWGTSKASEADLSTLRSKELNNGRLAMIAIMSVFAASSVPGSVPLLNL</sequence>
<dbReference type="GO" id="GO:0009507">
    <property type="term" value="C:chloroplast"/>
    <property type="evidence" value="ECO:0007669"/>
    <property type="project" value="UniProtKB-SubCell"/>
</dbReference>
<keyword evidence="7" id="KW-0148">Chlorophyll</keyword>
<evidence type="ECO:0000313" key="9">
    <source>
        <dbReference type="EMBL" id="CAE0373888.1"/>
    </source>
</evidence>
<keyword evidence="6" id="KW-0934">Plastid</keyword>
<evidence type="ECO:0000256" key="6">
    <source>
        <dbReference type="ARBA" id="ARBA00022640"/>
    </source>
</evidence>
<feature type="binding site" evidence="7">
    <location>
        <position position="72"/>
    </location>
    <ligand>
        <name>chlorophyll a</name>
        <dbReference type="ChEBI" id="CHEBI:58416"/>
        <label>1</label>
    </ligand>
</feature>
<evidence type="ECO:0000256" key="3">
    <source>
        <dbReference type="ARBA" id="ARBA00005933"/>
    </source>
</evidence>
<feature type="binding site" evidence="7">
    <location>
        <position position="51"/>
    </location>
    <ligand>
        <name>chlorophyll a</name>
        <dbReference type="ChEBI" id="CHEBI:58416"/>
        <label>1</label>
    </ligand>
</feature>
<feature type="transmembrane region" description="Helical" evidence="8">
    <location>
        <begin position="188"/>
        <end position="209"/>
    </location>
</feature>
<dbReference type="PANTHER" id="PTHR21649">
    <property type="entry name" value="CHLOROPHYLL A/B BINDING PROTEIN"/>
    <property type="match status" value="1"/>
</dbReference>
<accession>A0A7S3NPM3</accession>
<dbReference type="InterPro" id="IPR022796">
    <property type="entry name" value="Chloroa_b-bind"/>
</dbReference>
<evidence type="ECO:0000256" key="5">
    <source>
        <dbReference type="ARBA" id="ARBA00022531"/>
    </source>
</evidence>
<comment type="subcellular location">
    <subcellularLocation>
        <location evidence="2">Plastid</location>
        <location evidence="2">Chloroplast</location>
    </subcellularLocation>
</comment>
<protein>
    <submittedName>
        <fullName evidence="9">Uncharacterized protein</fullName>
    </submittedName>
</protein>
<dbReference type="Gene3D" id="1.10.3460.10">
    <property type="entry name" value="Chlorophyll a/b binding protein domain"/>
    <property type="match status" value="1"/>
</dbReference>
<comment type="similarity">
    <text evidence="3">Belongs to the fucoxanthin chlorophyll protein family.</text>
</comment>
<keyword evidence="4" id="KW-0150">Chloroplast</keyword>
<dbReference type="GO" id="GO:0016020">
    <property type="term" value="C:membrane"/>
    <property type="evidence" value="ECO:0007669"/>
    <property type="project" value="InterPro"/>
</dbReference>
<feature type="binding site" evidence="7">
    <location>
        <position position="75"/>
    </location>
    <ligand>
        <name>chlorophyll a</name>
        <dbReference type="ChEBI" id="CHEBI:58416"/>
        <label>1</label>
    </ligand>
</feature>
<dbReference type="AlphaFoldDB" id="A0A7S3NPM3"/>
<dbReference type="SUPFAM" id="SSF103511">
    <property type="entry name" value="Chlorophyll a-b binding protein"/>
    <property type="match status" value="1"/>
</dbReference>
<evidence type="ECO:0000256" key="2">
    <source>
        <dbReference type="ARBA" id="ARBA00004229"/>
    </source>
</evidence>
<feature type="binding site" evidence="7">
    <location>
        <position position="182"/>
    </location>
    <ligand>
        <name>chlorophyll a</name>
        <dbReference type="ChEBI" id="CHEBI:58416"/>
        <label>1</label>
    </ligand>
</feature>
<keyword evidence="8" id="KW-0812">Transmembrane</keyword>
<reference evidence="9" key="1">
    <citation type="submission" date="2021-01" db="EMBL/GenBank/DDBJ databases">
        <authorList>
            <person name="Corre E."/>
            <person name="Pelletier E."/>
            <person name="Niang G."/>
            <person name="Scheremetjew M."/>
            <person name="Finn R."/>
            <person name="Kale V."/>
            <person name="Holt S."/>
            <person name="Cochrane G."/>
            <person name="Meng A."/>
            <person name="Brown T."/>
            <person name="Cohen L."/>
        </authorList>
    </citation>
    <scope>NUCLEOTIDE SEQUENCE</scope>
    <source>
        <strain evidence="9">CCMP1510</strain>
    </source>
</reference>
<evidence type="ECO:0000256" key="4">
    <source>
        <dbReference type="ARBA" id="ARBA00022528"/>
    </source>
</evidence>
<evidence type="ECO:0000256" key="7">
    <source>
        <dbReference type="PIRSR" id="PIRSR601344-1"/>
    </source>
</evidence>
<dbReference type="EMBL" id="HBIJ01022481">
    <property type="protein sequence ID" value="CAE0373888.1"/>
    <property type="molecule type" value="Transcribed_RNA"/>
</dbReference>
<keyword evidence="8" id="KW-1133">Transmembrane helix</keyword>
<dbReference type="InterPro" id="IPR001344">
    <property type="entry name" value="Chloro_AB-bd_pln"/>
</dbReference>
<dbReference type="GO" id="GO:0016168">
    <property type="term" value="F:chlorophyll binding"/>
    <property type="evidence" value="ECO:0007669"/>
    <property type="project" value="UniProtKB-KW"/>
</dbReference>
<comment type="function">
    <text evidence="1">The light-harvesting complex (LHC) functions as a light receptor, it captures and delivers excitation energy to photosystems with which it is closely associated. Energy is transferred from the carotenoid and chlorophyll C (or B) to chlorophyll A and the photosynthetic reaction centers where it is used to synthesize ATP and reducing power.</text>
</comment>
<evidence type="ECO:0000256" key="1">
    <source>
        <dbReference type="ARBA" id="ARBA00004022"/>
    </source>
</evidence>